<gene>
    <name evidence="1" type="ORF">K3G42_002665</name>
</gene>
<evidence type="ECO:0000313" key="1">
    <source>
        <dbReference type="EMBL" id="KAH7991186.1"/>
    </source>
</evidence>
<keyword evidence="2" id="KW-1185">Reference proteome</keyword>
<reference evidence="1" key="1">
    <citation type="submission" date="2021-08" db="EMBL/GenBank/DDBJ databases">
        <title>The first chromosome-level gecko genome reveals the dynamic sex chromosomes of Neotropical dwarf geckos (Sphaerodactylidae: Sphaerodactylus).</title>
        <authorList>
            <person name="Pinto B.J."/>
            <person name="Keating S.E."/>
            <person name="Gamble T."/>
        </authorList>
    </citation>
    <scope>NUCLEOTIDE SEQUENCE</scope>
    <source>
        <strain evidence="1">TG3544</strain>
    </source>
</reference>
<name>A0ACB8EEV0_9SAUR</name>
<dbReference type="Proteomes" id="UP000827872">
    <property type="component" value="Linkage Group LG03"/>
</dbReference>
<evidence type="ECO:0000313" key="2">
    <source>
        <dbReference type="Proteomes" id="UP000827872"/>
    </source>
</evidence>
<dbReference type="EMBL" id="CM037616">
    <property type="protein sequence ID" value="KAH7991186.1"/>
    <property type="molecule type" value="Genomic_DNA"/>
</dbReference>
<organism evidence="1 2">
    <name type="scientific">Sphaerodactylus townsendi</name>
    <dbReference type="NCBI Taxonomy" id="933632"/>
    <lineage>
        <taxon>Eukaryota</taxon>
        <taxon>Metazoa</taxon>
        <taxon>Chordata</taxon>
        <taxon>Craniata</taxon>
        <taxon>Vertebrata</taxon>
        <taxon>Euteleostomi</taxon>
        <taxon>Lepidosauria</taxon>
        <taxon>Squamata</taxon>
        <taxon>Bifurcata</taxon>
        <taxon>Gekkota</taxon>
        <taxon>Sphaerodactylidae</taxon>
        <taxon>Sphaerodactylus</taxon>
    </lineage>
</organism>
<protein>
    <submittedName>
        <fullName evidence="1">Uncharacterized protein</fullName>
    </submittedName>
</protein>
<comment type="caution">
    <text evidence="1">The sequence shown here is derived from an EMBL/GenBank/DDBJ whole genome shotgun (WGS) entry which is preliminary data.</text>
</comment>
<sequence length="148" mass="16710">MAGEESAELPGLFPGEALQAPAPEILGVPAVPPAPDLAGPLISKPDLICWLVEEKELFLQVSDEHVGGSSRKKPWRISPPSPSCDDQTRPTTWRAEDIRSPNLISYPGWKKRKSRFSWAVMKRRDWQITLFSIWLANFFECFTMCVKE</sequence>
<proteinExistence type="predicted"/>
<accession>A0ACB8EEV0</accession>